<accession>A0A0E9UHB8</accession>
<organism evidence="1">
    <name type="scientific">Anguilla anguilla</name>
    <name type="common">European freshwater eel</name>
    <name type="synonym">Muraena anguilla</name>
    <dbReference type="NCBI Taxonomy" id="7936"/>
    <lineage>
        <taxon>Eukaryota</taxon>
        <taxon>Metazoa</taxon>
        <taxon>Chordata</taxon>
        <taxon>Craniata</taxon>
        <taxon>Vertebrata</taxon>
        <taxon>Euteleostomi</taxon>
        <taxon>Actinopterygii</taxon>
        <taxon>Neopterygii</taxon>
        <taxon>Teleostei</taxon>
        <taxon>Anguilliformes</taxon>
        <taxon>Anguillidae</taxon>
        <taxon>Anguilla</taxon>
    </lineage>
</organism>
<evidence type="ECO:0000313" key="1">
    <source>
        <dbReference type="EMBL" id="JAH64635.1"/>
    </source>
</evidence>
<proteinExistence type="predicted"/>
<protein>
    <submittedName>
        <fullName evidence="1">Uncharacterized protein</fullName>
    </submittedName>
</protein>
<sequence length="39" mass="4777">MHDLFHLLQQYNIWYCSMTKQSCLYILFDHPCNTRANIN</sequence>
<dbReference type="EMBL" id="GBXM01043942">
    <property type="protein sequence ID" value="JAH64635.1"/>
    <property type="molecule type" value="Transcribed_RNA"/>
</dbReference>
<reference evidence="1" key="1">
    <citation type="submission" date="2014-11" db="EMBL/GenBank/DDBJ databases">
        <authorList>
            <person name="Amaro Gonzalez C."/>
        </authorList>
    </citation>
    <scope>NUCLEOTIDE SEQUENCE</scope>
</reference>
<dbReference type="AlphaFoldDB" id="A0A0E9UHB8"/>
<name>A0A0E9UHB8_ANGAN</name>
<reference evidence="1" key="2">
    <citation type="journal article" date="2015" name="Fish Shellfish Immunol.">
        <title>Early steps in the European eel (Anguilla anguilla)-Vibrio vulnificus interaction in the gills: Role of the RtxA13 toxin.</title>
        <authorList>
            <person name="Callol A."/>
            <person name="Pajuelo D."/>
            <person name="Ebbesson L."/>
            <person name="Teles M."/>
            <person name="MacKenzie S."/>
            <person name="Amaro C."/>
        </authorList>
    </citation>
    <scope>NUCLEOTIDE SEQUENCE</scope>
</reference>